<dbReference type="SUPFAM" id="SSF54427">
    <property type="entry name" value="NTF2-like"/>
    <property type="match status" value="1"/>
</dbReference>
<accession>A0A3B1DYW1</accession>
<keyword evidence="1" id="KW-1133">Transmembrane helix</keyword>
<dbReference type="InterPro" id="IPR032710">
    <property type="entry name" value="NTF2-like_dom_sf"/>
</dbReference>
<dbReference type="EMBL" id="UOGK01000575">
    <property type="protein sequence ID" value="VAX41674.1"/>
    <property type="molecule type" value="Genomic_DNA"/>
</dbReference>
<protein>
    <recommendedName>
        <fullName evidence="2">DUF4440 domain-containing protein</fullName>
    </recommendedName>
</protein>
<evidence type="ECO:0000256" key="1">
    <source>
        <dbReference type="SAM" id="Phobius"/>
    </source>
</evidence>
<dbReference type="Pfam" id="PF14534">
    <property type="entry name" value="DUF4440"/>
    <property type="match status" value="1"/>
</dbReference>
<feature type="domain" description="DUF4440" evidence="2">
    <location>
        <begin position="96"/>
        <end position="208"/>
    </location>
</feature>
<keyword evidence="1" id="KW-0472">Membrane</keyword>
<proteinExistence type="predicted"/>
<dbReference type="InterPro" id="IPR027843">
    <property type="entry name" value="DUF4440"/>
</dbReference>
<dbReference type="AlphaFoldDB" id="A0A3B1DYW1"/>
<sequence length="234" mass="25408">MAHQTSTLLPVLAQLDILTPPPSLPSLPDPPMLSHALFENPIPLVILVVALGLAAYTIAARLDRRRIGLAAIGVAAVLGVGLVALSRAIETDRERVQAQTRALVAAVAEADGGALDRMLSPDARLYARSTSSGWDKGAIIDWIETTLGPGGVYEVEAHHVREVQAEIGPSGRIARTRARVTVTPVESSPLGFVCMMTWQETEADEWRLLDIEPLWLQGWGEISQQTMRDTPRWD</sequence>
<evidence type="ECO:0000313" key="3">
    <source>
        <dbReference type="EMBL" id="VAX41674.1"/>
    </source>
</evidence>
<reference evidence="3" key="1">
    <citation type="submission" date="2018-06" db="EMBL/GenBank/DDBJ databases">
        <authorList>
            <person name="Zhirakovskaya E."/>
        </authorList>
    </citation>
    <scope>NUCLEOTIDE SEQUENCE</scope>
</reference>
<feature type="transmembrane region" description="Helical" evidence="1">
    <location>
        <begin position="42"/>
        <end position="60"/>
    </location>
</feature>
<evidence type="ECO:0000259" key="2">
    <source>
        <dbReference type="Pfam" id="PF14534"/>
    </source>
</evidence>
<gene>
    <name evidence="3" type="ORF">MNBD_PLANCTO03-701</name>
</gene>
<organism evidence="3">
    <name type="scientific">hydrothermal vent metagenome</name>
    <dbReference type="NCBI Taxonomy" id="652676"/>
    <lineage>
        <taxon>unclassified sequences</taxon>
        <taxon>metagenomes</taxon>
        <taxon>ecological metagenomes</taxon>
    </lineage>
</organism>
<name>A0A3B1DYW1_9ZZZZ</name>
<feature type="transmembrane region" description="Helical" evidence="1">
    <location>
        <begin position="67"/>
        <end position="89"/>
    </location>
</feature>
<dbReference type="Gene3D" id="3.10.450.50">
    <property type="match status" value="1"/>
</dbReference>
<keyword evidence="1" id="KW-0812">Transmembrane</keyword>